<evidence type="ECO:0000313" key="1">
    <source>
        <dbReference type="EMBL" id="JAE36549.1"/>
    </source>
</evidence>
<sequence length="26" mass="2960">METNHAIRHKPIMPNCLACLNRIVPS</sequence>
<reference evidence="1" key="2">
    <citation type="journal article" date="2015" name="Data Brief">
        <title>Shoot transcriptome of the giant reed, Arundo donax.</title>
        <authorList>
            <person name="Barrero R.A."/>
            <person name="Guerrero F.D."/>
            <person name="Moolhuijzen P."/>
            <person name="Goolsby J.A."/>
            <person name="Tidwell J."/>
            <person name="Bellgard S.E."/>
            <person name="Bellgard M.I."/>
        </authorList>
    </citation>
    <scope>NUCLEOTIDE SEQUENCE</scope>
    <source>
        <tissue evidence="1">Shoot tissue taken approximately 20 cm above the soil surface</tissue>
    </source>
</reference>
<dbReference type="AlphaFoldDB" id="A0A0A9HL42"/>
<accession>A0A0A9HL42</accession>
<reference evidence="1" key="1">
    <citation type="submission" date="2014-09" db="EMBL/GenBank/DDBJ databases">
        <authorList>
            <person name="Magalhaes I.L.F."/>
            <person name="Oliveira U."/>
            <person name="Santos F.R."/>
            <person name="Vidigal T.H.D.A."/>
            <person name="Brescovit A.D."/>
            <person name="Santos A.J."/>
        </authorList>
    </citation>
    <scope>NUCLEOTIDE SEQUENCE</scope>
    <source>
        <tissue evidence="1">Shoot tissue taken approximately 20 cm above the soil surface</tissue>
    </source>
</reference>
<protein>
    <submittedName>
        <fullName evidence="1">Uncharacterized protein</fullName>
    </submittedName>
</protein>
<proteinExistence type="predicted"/>
<name>A0A0A9HL42_ARUDO</name>
<dbReference type="EMBL" id="GBRH01161347">
    <property type="protein sequence ID" value="JAE36549.1"/>
    <property type="molecule type" value="Transcribed_RNA"/>
</dbReference>
<organism evidence="1">
    <name type="scientific">Arundo donax</name>
    <name type="common">Giant reed</name>
    <name type="synonym">Donax arundinaceus</name>
    <dbReference type="NCBI Taxonomy" id="35708"/>
    <lineage>
        <taxon>Eukaryota</taxon>
        <taxon>Viridiplantae</taxon>
        <taxon>Streptophyta</taxon>
        <taxon>Embryophyta</taxon>
        <taxon>Tracheophyta</taxon>
        <taxon>Spermatophyta</taxon>
        <taxon>Magnoliopsida</taxon>
        <taxon>Liliopsida</taxon>
        <taxon>Poales</taxon>
        <taxon>Poaceae</taxon>
        <taxon>PACMAD clade</taxon>
        <taxon>Arundinoideae</taxon>
        <taxon>Arundineae</taxon>
        <taxon>Arundo</taxon>
    </lineage>
</organism>